<organism evidence="1 2">
    <name type="scientific">Bacteroides uniformis</name>
    <dbReference type="NCBI Taxonomy" id="820"/>
    <lineage>
        <taxon>Bacteria</taxon>
        <taxon>Pseudomonadati</taxon>
        <taxon>Bacteroidota</taxon>
        <taxon>Bacteroidia</taxon>
        <taxon>Bacteroidales</taxon>
        <taxon>Bacteroidaceae</taxon>
        <taxon>Bacteroides</taxon>
    </lineage>
</organism>
<evidence type="ECO:0000313" key="2">
    <source>
        <dbReference type="Proteomes" id="UP000095419"/>
    </source>
</evidence>
<proteinExistence type="predicted"/>
<evidence type="ECO:0000313" key="1">
    <source>
        <dbReference type="EMBL" id="CUO72907.1"/>
    </source>
</evidence>
<reference evidence="1 2" key="1">
    <citation type="submission" date="2015-09" db="EMBL/GenBank/DDBJ databases">
        <authorList>
            <consortium name="Pathogen Informatics"/>
        </authorList>
    </citation>
    <scope>NUCLEOTIDE SEQUENCE [LARGE SCALE GENOMIC DNA]</scope>
    <source>
        <strain evidence="1 2">2789STDY5608791</strain>
    </source>
</reference>
<dbReference type="EMBL" id="CYZF01000006">
    <property type="protein sequence ID" value="CUO72907.1"/>
    <property type="molecule type" value="Genomic_DNA"/>
</dbReference>
<dbReference type="Proteomes" id="UP000095419">
    <property type="component" value="Unassembled WGS sequence"/>
</dbReference>
<protein>
    <submittedName>
        <fullName evidence="1">Uncharacterized protein</fullName>
    </submittedName>
</protein>
<sequence length="205" mass="24426">MENSKIENLDPCFLKRVGNMDLLEEISNKLHLPYNESRYVYHMTTQIIKVVRKYFFYDKFKLGYFTCSSLLTGWDKYANYRLLSDGQEKQFMSKFFEPFENIVEYDGAVYYRHASDFYDNGGNPIYPKGTQGATLHKFMFPHTDYSHSYRGLLDPDNYSYSHDVLDFVNRKLNMAFPGNNLWVVCFDFDYVSIYNLDTLSHMKRY</sequence>
<accession>A0A174HHP0</accession>
<dbReference type="AlphaFoldDB" id="A0A174HHP0"/>
<name>A0A174HHP0_BACUN</name>
<gene>
    <name evidence="1" type="ORF">ERS417307_02300</name>
</gene>
<dbReference type="RefSeq" id="WP_155517522.1">
    <property type="nucleotide sequence ID" value="NZ_CYZF01000006.1"/>
</dbReference>